<dbReference type="GeneID" id="10668891"/>
<evidence type="ECO:0000313" key="1">
    <source>
        <dbReference type="EMBL" id="AEG18400.1"/>
    </source>
</evidence>
<keyword evidence="2" id="KW-1185">Reference proteome</keyword>
<protein>
    <recommendedName>
        <fullName evidence="3">WxL domain-containing protein</fullName>
    </recommendedName>
</protein>
<dbReference type="Proteomes" id="UP000009231">
    <property type="component" value="Chromosome"/>
</dbReference>
<sequence>MKLNKLVIVLSIFIVATMGISPIFAANVTTGTSQASIGVGDTISLLVSGDVSFTDLLADNIISNQGQKTTLTSASNVPITVDVNAANFADNMPISALQVQNANTTLYAPMVSTGSVNVITGMPAPAVGASTTQDIGLQAQVPNGVKTGTYNTILTWTASKTAT</sequence>
<proteinExistence type="predicted"/>
<dbReference type="KEGG" id="mew:MSWAN_1386"/>
<evidence type="ECO:0000313" key="2">
    <source>
        <dbReference type="Proteomes" id="UP000009231"/>
    </source>
</evidence>
<dbReference type="RefSeq" id="WP_013825901.1">
    <property type="nucleotide sequence ID" value="NC_015574.1"/>
</dbReference>
<name>F6D733_METPW</name>
<gene>
    <name evidence="1" type="ordered locus">MSWAN_1386</name>
</gene>
<reference evidence="1 2" key="1">
    <citation type="journal article" date="2014" name="Int. J. Syst. Evol. Microbiol.">
        <title>Methanobacterium paludis sp. nov. and a novel strain of Methanobacterium lacus isolated from northern peatlands.</title>
        <authorList>
            <person name="Cadillo-Quiroz H."/>
            <person name="Brauer S.L."/>
            <person name="Goodson N."/>
            <person name="Yavitt J.B."/>
            <person name="Zinder S.H."/>
        </authorList>
    </citation>
    <scope>NUCLEOTIDE SEQUENCE [LARGE SCALE GENOMIC DNA]</scope>
    <source>
        <strain evidence="2">DSM 25820 / JCM 18151 / SWAN1</strain>
    </source>
</reference>
<organism evidence="1 2">
    <name type="scientific">Methanobacterium paludis (strain DSM 25820 / JCM 18151 / SWAN1)</name>
    <dbReference type="NCBI Taxonomy" id="868131"/>
    <lineage>
        <taxon>Archaea</taxon>
        <taxon>Methanobacteriati</taxon>
        <taxon>Methanobacteriota</taxon>
        <taxon>Methanomada group</taxon>
        <taxon>Methanobacteria</taxon>
        <taxon>Methanobacteriales</taxon>
        <taxon>Methanobacteriaceae</taxon>
        <taxon>Methanobacterium</taxon>
    </lineage>
</organism>
<dbReference type="HOGENOM" id="CLU_1623486_0_0_2"/>
<dbReference type="EMBL" id="CP002772">
    <property type="protein sequence ID" value="AEG18400.1"/>
    <property type="molecule type" value="Genomic_DNA"/>
</dbReference>
<evidence type="ECO:0008006" key="3">
    <source>
        <dbReference type="Google" id="ProtNLM"/>
    </source>
</evidence>
<dbReference type="AlphaFoldDB" id="F6D733"/>
<accession>F6D733</accession>